<dbReference type="Pfam" id="PF02311">
    <property type="entry name" value="AraC_binding"/>
    <property type="match status" value="1"/>
</dbReference>
<dbReference type="EMBL" id="FQVI01000005">
    <property type="protein sequence ID" value="SHE72822.1"/>
    <property type="molecule type" value="Genomic_DNA"/>
</dbReference>
<dbReference type="SUPFAM" id="SSF46689">
    <property type="entry name" value="Homeodomain-like"/>
    <property type="match status" value="2"/>
</dbReference>
<dbReference type="SUPFAM" id="SSF51215">
    <property type="entry name" value="Regulatory protein AraC"/>
    <property type="match status" value="1"/>
</dbReference>
<protein>
    <submittedName>
        <fullName evidence="5">AraC-like ligand binding domain-containing protein</fullName>
    </submittedName>
</protein>
<dbReference type="AlphaFoldDB" id="A0A1M4VVR3"/>
<keyword evidence="6" id="KW-1185">Reference proteome</keyword>
<keyword evidence="3" id="KW-0804">Transcription</keyword>
<dbReference type="CDD" id="cd02208">
    <property type="entry name" value="cupin_RmlC-like"/>
    <property type="match status" value="1"/>
</dbReference>
<keyword evidence="2" id="KW-0238">DNA-binding</keyword>
<dbReference type="PROSITE" id="PS00041">
    <property type="entry name" value="HTH_ARAC_FAMILY_1"/>
    <property type="match status" value="1"/>
</dbReference>
<sequence length="288" mass="33751">MDSIFQEIRQRGTFLFPFQHYEMYNETGHLFVSAHWHTEIEVICQIQGTTLLTVEGTVYHVLPGDIYFINSGLIHQFRSEDPQSLYYAYVFPMESLAFAREDYSQTFYLKPLVQGTLLFPTCIPDGAACRNSIRDCILTLIEKNKRQCPGYQLYTKAMLYQIISCLYEEHMLVSQQKTVQSSGFDKSILSYLEEHYSEKLYLNEIAGFFHMSPKYFCRYFKKHFGKTLMEYMNYLRIEKACGMLLSTQQPILDIALTSGFSNISYFNKCFKKLTGVTPKVFRTMHRNE</sequence>
<evidence type="ECO:0000256" key="3">
    <source>
        <dbReference type="ARBA" id="ARBA00023163"/>
    </source>
</evidence>
<evidence type="ECO:0000313" key="5">
    <source>
        <dbReference type="EMBL" id="SHE72822.1"/>
    </source>
</evidence>
<dbReference type="GO" id="GO:0003700">
    <property type="term" value="F:DNA-binding transcription factor activity"/>
    <property type="evidence" value="ECO:0007669"/>
    <property type="project" value="InterPro"/>
</dbReference>
<dbReference type="RefSeq" id="WP_072850194.1">
    <property type="nucleotide sequence ID" value="NZ_FQVI01000005.1"/>
</dbReference>
<dbReference type="Gene3D" id="1.10.10.60">
    <property type="entry name" value="Homeodomain-like"/>
    <property type="match status" value="2"/>
</dbReference>
<dbReference type="STRING" id="1122155.SAMN02745158_01343"/>
<dbReference type="PANTHER" id="PTHR43280">
    <property type="entry name" value="ARAC-FAMILY TRANSCRIPTIONAL REGULATOR"/>
    <property type="match status" value="1"/>
</dbReference>
<dbReference type="InterPro" id="IPR037923">
    <property type="entry name" value="HTH-like"/>
</dbReference>
<keyword evidence="1" id="KW-0805">Transcription regulation</keyword>
<dbReference type="OrthoDB" id="9791615at2"/>
<evidence type="ECO:0000256" key="2">
    <source>
        <dbReference type="ARBA" id="ARBA00023125"/>
    </source>
</evidence>
<evidence type="ECO:0000313" key="6">
    <source>
        <dbReference type="Proteomes" id="UP000184245"/>
    </source>
</evidence>
<dbReference type="Proteomes" id="UP000184245">
    <property type="component" value="Unassembled WGS sequence"/>
</dbReference>
<feature type="domain" description="HTH araC/xylS-type" evidence="4">
    <location>
        <begin position="186"/>
        <end position="284"/>
    </location>
</feature>
<dbReference type="PANTHER" id="PTHR43280:SF2">
    <property type="entry name" value="HTH-TYPE TRANSCRIPTIONAL REGULATOR EXSA"/>
    <property type="match status" value="1"/>
</dbReference>
<name>A0A1M4VVR3_9CLOT</name>
<dbReference type="GO" id="GO:0043565">
    <property type="term" value="F:sequence-specific DNA binding"/>
    <property type="evidence" value="ECO:0007669"/>
    <property type="project" value="InterPro"/>
</dbReference>
<evidence type="ECO:0000259" key="4">
    <source>
        <dbReference type="PROSITE" id="PS01124"/>
    </source>
</evidence>
<dbReference type="PRINTS" id="PR00032">
    <property type="entry name" value="HTHARAC"/>
</dbReference>
<dbReference type="InterPro" id="IPR020449">
    <property type="entry name" value="Tscrpt_reg_AraC-type_HTH"/>
</dbReference>
<dbReference type="InterPro" id="IPR009057">
    <property type="entry name" value="Homeodomain-like_sf"/>
</dbReference>
<dbReference type="InterPro" id="IPR018062">
    <property type="entry name" value="HTH_AraC-typ_CS"/>
</dbReference>
<dbReference type="PROSITE" id="PS01124">
    <property type="entry name" value="HTH_ARAC_FAMILY_2"/>
    <property type="match status" value="1"/>
</dbReference>
<evidence type="ECO:0000256" key="1">
    <source>
        <dbReference type="ARBA" id="ARBA00023015"/>
    </source>
</evidence>
<proteinExistence type="predicted"/>
<dbReference type="Gene3D" id="2.60.120.10">
    <property type="entry name" value="Jelly Rolls"/>
    <property type="match status" value="1"/>
</dbReference>
<dbReference type="InterPro" id="IPR003313">
    <property type="entry name" value="AraC-bd"/>
</dbReference>
<gene>
    <name evidence="5" type="ORF">SAMN02745158_01343</name>
</gene>
<accession>A0A1M4VVR3</accession>
<organism evidence="5 6">
    <name type="scientific">Lactonifactor longoviformis DSM 17459</name>
    <dbReference type="NCBI Taxonomy" id="1122155"/>
    <lineage>
        <taxon>Bacteria</taxon>
        <taxon>Bacillati</taxon>
        <taxon>Bacillota</taxon>
        <taxon>Clostridia</taxon>
        <taxon>Eubacteriales</taxon>
        <taxon>Clostridiaceae</taxon>
        <taxon>Lactonifactor</taxon>
    </lineage>
</organism>
<dbReference type="Pfam" id="PF12833">
    <property type="entry name" value="HTH_18"/>
    <property type="match status" value="1"/>
</dbReference>
<reference evidence="5 6" key="1">
    <citation type="submission" date="2016-11" db="EMBL/GenBank/DDBJ databases">
        <authorList>
            <person name="Jaros S."/>
            <person name="Januszkiewicz K."/>
            <person name="Wedrychowicz H."/>
        </authorList>
    </citation>
    <scope>NUCLEOTIDE SEQUENCE [LARGE SCALE GENOMIC DNA]</scope>
    <source>
        <strain evidence="5 6">DSM 17459</strain>
    </source>
</reference>
<dbReference type="InterPro" id="IPR018060">
    <property type="entry name" value="HTH_AraC"/>
</dbReference>
<dbReference type="SMART" id="SM00342">
    <property type="entry name" value="HTH_ARAC"/>
    <property type="match status" value="1"/>
</dbReference>
<dbReference type="InterPro" id="IPR014710">
    <property type="entry name" value="RmlC-like_jellyroll"/>
</dbReference>